<evidence type="ECO:0000313" key="5">
    <source>
        <dbReference type="Proteomes" id="UP001056012"/>
    </source>
</evidence>
<dbReference type="PANTHER" id="PTHR43618">
    <property type="entry name" value="7-ALPHA-HYDROXYSTEROID DEHYDROGENASE"/>
    <property type="match status" value="1"/>
</dbReference>
<keyword evidence="5" id="KW-1185">Reference proteome</keyword>
<evidence type="ECO:0000256" key="1">
    <source>
        <dbReference type="ARBA" id="ARBA00006484"/>
    </source>
</evidence>
<reference evidence="4" key="1">
    <citation type="submission" date="2021-12" db="EMBL/GenBank/DDBJ databases">
        <title>Curvularia clavata genome.</title>
        <authorList>
            <person name="Cao Y."/>
        </authorList>
    </citation>
    <scope>NUCLEOTIDE SEQUENCE</scope>
    <source>
        <strain evidence="4">Yc1106</strain>
    </source>
</reference>
<evidence type="ECO:0000256" key="2">
    <source>
        <dbReference type="ARBA" id="ARBA00022857"/>
    </source>
</evidence>
<organism evidence="4 5">
    <name type="scientific">Curvularia clavata</name>
    <dbReference type="NCBI Taxonomy" id="95742"/>
    <lineage>
        <taxon>Eukaryota</taxon>
        <taxon>Fungi</taxon>
        <taxon>Dikarya</taxon>
        <taxon>Ascomycota</taxon>
        <taxon>Pezizomycotina</taxon>
        <taxon>Dothideomycetes</taxon>
        <taxon>Pleosporomycetidae</taxon>
        <taxon>Pleosporales</taxon>
        <taxon>Pleosporineae</taxon>
        <taxon>Pleosporaceae</taxon>
        <taxon>Curvularia</taxon>
    </lineage>
</organism>
<dbReference type="InterPro" id="IPR002347">
    <property type="entry name" value="SDR_fam"/>
</dbReference>
<name>A0A9Q9DUE8_CURCL</name>
<dbReference type="SUPFAM" id="SSF51735">
    <property type="entry name" value="NAD(P)-binding Rossmann-fold domains"/>
    <property type="match status" value="1"/>
</dbReference>
<comment type="similarity">
    <text evidence="1">Belongs to the short-chain dehydrogenases/reductases (SDR) family.</text>
</comment>
<dbReference type="PRINTS" id="PR00081">
    <property type="entry name" value="GDHRDH"/>
</dbReference>
<gene>
    <name evidence="4" type="ORF">yc1106_05640</name>
</gene>
<dbReference type="EMBL" id="CP089277">
    <property type="protein sequence ID" value="USP78366.1"/>
    <property type="molecule type" value="Genomic_DNA"/>
</dbReference>
<keyword evidence="3" id="KW-0560">Oxidoreductase</keyword>
<dbReference type="InterPro" id="IPR052178">
    <property type="entry name" value="Sec_Metab_Biosynth_SDR"/>
</dbReference>
<dbReference type="Gene3D" id="3.40.50.720">
    <property type="entry name" value="NAD(P)-binding Rossmann-like Domain"/>
    <property type="match status" value="1"/>
</dbReference>
<dbReference type="PROSITE" id="PS00061">
    <property type="entry name" value="ADH_SHORT"/>
    <property type="match status" value="1"/>
</dbReference>
<dbReference type="Pfam" id="PF13561">
    <property type="entry name" value="adh_short_C2"/>
    <property type="match status" value="1"/>
</dbReference>
<accession>A0A9Q9DUE8</accession>
<dbReference type="PANTHER" id="PTHR43618:SF18">
    <property type="entry name" value="SHORT CHAIN DEHYDROGENASE_REDUCTASE FAMILY (AFU_ORTHOLOGUE AFUA_5G12480)"/>
    <property type="match status" value="1"/>
</dbReference>
<dbReference type="OrthoDB" id="2898618at2759"/>
<dbReference type="CDD" id="cd05233">
    <property type="entry name" value="SDR_c"/>
    <property type="match status" value="1"/>
</dbReference>
<dbReference type="Proteomes" id="UP001056012">
    <property type="component" value="Chromosome 4"/>
</dbReference>
<dbReference type="VEuPathDB" id="FungiDB:yc1106_05640"/>
<dbReference type="AlphaFoldDB" id="A0A9Q9DUE8"/>
<dbReference type="InterPro" id="IPR036291">
    <property type="entry name" value="NAD(P)-bd_dom_sf"/>
</dbReference>
<dbReference type="InterPro" id="IPR020904">
    <property type="entry name" value="Sc_DH/Rdtase_CS"/>
</dbReference>
<dbReference type="GO" id="GO:0016491">
    <property type="term" value="F:oxidoreductase activity"/>
    <property type="evidence" value="ECO:0007669"/>
    <property type="project" value="UniProtKB-KW"/>
</dbReference>
<evidence type="ECO:0000256" key="3">
    <source>
        <dbReference type="ARBA" id="ARBA00023002"/>
    </source>
</evidence>
<keyword evidence="2" id="KW-0521">NADP</keyword>
<sequence length="281" mass="29773">MTDLDASSLFNVKGLVAVVTGGGTGIGLMIAQALEANGAIVYILGRREEVLKEAAATAKHGNIHTFKADVTSKSDLAAAADYVDAKSGYVNLVVANSGVNGPTIRDLKQDATLTEFRDYLWNWDADACNETYAVNATGAFFTVVAFLELLDKGNKAGNVEQMSQAICVSSAGAFSRVLSSGYPYAGSKAAIIHIMKQLATRLAPYGIRSNVLAPGYFPSEMTSNLGLKEKYPRDFLPQERNGDKKDIAGAMLFLAGRSGAYINGNVLLVDGGRLSVLPATY</sequence>
<proteinExistence type="inferred from homology"/>
<evidence type="ECO:0000313" key="4">
    <source>
        <dbReference type="EMBL" id="USP78366.1"/>
    </source>
</evidence>
<protein>
    <submittedName>
        <fullName evidence="4">Uncharacterized protein</fullName>
    </submittedName>
</protein>